<dbReference type="EMBL" id="SMCO01000001">
    <property type="protein sequence ID" value="TCV90318.1"/>
    <property type="molecule type" value="Genomic_DNA"/>
</dbReference>
<dbReference type="PANTHER" id="PTHR43143">
    <property type="entry name" value="METALLOPHOSPHOESTERASE, CALCINEURIN SUPERFAMILY"/>
    <property type="match status" value="1"/>
</dbReference>
<dbReference type="InterPro" id="IPR006311">
    <property type="entry name" value="TAT_signal"/>
</dbReference>
<dbReference type="PANTHER" id="PTHR43143:SF6">
    <property type="entry name" value="BLL3016 PROTEIN"/>
    <property type="match status" value="1"/>
</dbReference>
<dbReference type="RefSeq" id="WP_124947729.1">
    <property type="nucleotide sequence ID" value="NZ_BHVT01000073.1"/>
</dbReference>
<comment type="caution">
    <text evidence="2">The sequence shown here is derived from an EMBL/GenBank/DDBJ whole genome shotgun (WGS) entry which is preliminary data.</text>
</comment>
<reference evidence="2 3" key="1">
    <citation type="submission" date="2019-03" db="EMBL/GenBank/DDBJ databases">
        <title>Genomic Encyclopedia of Type Strains, Phase IV (KMG-IV): sequencing the most valuable type-strain genomes for metagenomic binning, comparative biology and taxonomic classification.</title>
        <authorList>
            <person name="Goeker M."/>
        </authorList>
    </citation>
    <scope>NUCLEOTIDE SEQUENCE [LARGE SCALE GENOMIC DNA]</scope>
    <source>
        <strain evidence="2 3">DSM 100309</strain>
    </source>
</reference>
<accession>A0A4R3YGG4</accession>
<dbReference type="AlphaFoldDB" id="A0A4R3YGG4"/>
<organism evidence="2 3">
    <name type="scientific">Sulfurirhabdus autotrophica</name>
    <dbReference type="NCBI Taxonomy" id="1706046"/>
    <lineage>
        <taxon>Bacteria</taxon>
        <taxon>Pseudomonadati</taxon>
        <taxon>Pseudomonadota</taxon>
        <taxon>Betaproteobacteria</taxon>
        <taxon>Nitrosomonadales</taxon>
        <taxon>Sulfuricellaceae</taxon>
        <taxon>Sulfurirhabdus</taxon>
    </lineage>
</organism>
<evidence type="ECO:0000313" key="3">
    <source>
        <dbReference type="Proteomes" id="UP000295367"/>
    </source>
</evidence>
<dbReference type="InterPro" id="IPR029052">
    <property type="entry name" value="Metallo-depent_PP-like"/>
</dbReference>
<evidence type="ECO:0000259" key="1">
    <source>
        <dbReference type="Pfam" id="PF00149"/>
    </source>
</evidence>
<dbReference type="PROSITE" id="PS51318">
    <property type="entry name" value="TAT"/>
    <property type="match status" value="1"/>
</dbReference>
<protein>
    <submittedName>
        <fullName evidence="2">3',5'-cyclic AMP phosphodiesterase CpdA</fullName>
    </submittedName>
</protein>
<dbReference type="Proteomes" id="UP000295367">
    <property type="component" value="Unassembled WGS sequence"/>
</dbReference>
<proteinExistence type="predicted"/>
<dbReference type="InterPro" id="IPR051918">
    <property type="entry name" value="STPP_CPPED1"/>
</dbReference>
<keyword evidence="3" id="KW-1185">Reference proteome</keyword>
<dbReference type="GO" id="GO:0016787">
    <property type="term" value="F:hydrolase activity"/>
    <property type="evidence" value="ECO:0007669"/>
    <property type="project" value="InterPro"/>
</dbReference>
<dbReference type="OrthoDB" id="9780884at2"/>
<name>A0A4R3YGG4_9PROT</name>
<dbReference type="SUPFAM" id="SSF56300">
    <property type="entry name" value="Metallo-dependent phosphatases"/>
    <property type="match status" value="1"/>
</dbReference>
<evidence type="ECO:0000313" key="2">
    <source>
        <dbReference type="EMBL" id="TCV90318.1"/>
    </source>
</evidence>
<dbReference type="InterPro" id="IPR004843">
    <property type="entry name" value="Calcineurin-like_PHP"/>
</dbReference>
<dbReference type="Pfam" id="PF00149">
    <property type="entry name" value="Metallophos"/>
    <property type="match status" value="1"/>
</dbReference>
<dbReference type="Gene3D" id="3.60.21.10">
    <property type="match status" value="1"/>
</dbReference>
<feature type="domain" description="Calcineurin-like phosphoesterase" evidence="1">
    <location>
        <begin position="47"/>
        <end position="234"/>
    </location>
</feature>
<gene>
    <name evidence="2" type="ORF">EDC63_101288</name>
</gene>
<sequence length="302" mass="33979">MKKTINRRDFFKLAGLGGVVFASGLGNLSSAANKAGREGNAYDDFYFVQLSDMHWGFEGPPNPDAKGTLKKAVTAVNSLELQPDFIVFTGDLTHTTDDPKERRKRMAEFRDIVSELKVKDIRFLPGEHDASLDRGEAYQEFFGKTHYTFDHKGVHFIVLDNVSDPGAIIGEEQLQWLAADLKQLPNDAKIVVFTHRPLFDLYPQWDWATRDGAKAVELLMPHPNVTVFYGHIHQEHHHMTGHISHHAAKSLIFPLPIAGSQPKRAPLPWDPAQPYKGLGFRRVEAEVKKAEYAITEFPLSKG</sequence>